<dbReference type="PRINTS" id="PR01053">
    <property type="entry name" value="MTABOTROPC3R"/>
</dbReference>
<evidence type="ECO:0000256" key="17">
    <source>
        <dbReference type="ARBA" id="ARBA00023273"/>
    </source>
</evidence>
<dbReference type="OrthoDB" id="425344at2759"/>
<keyword evidence="13" id="KW-1015">Disulfide bond</keyword>
<dbReference type="InterPro" id="IPR028082">
    <property type="entry name" value="Peripla_BP_I"/>
</dbReference>
<dbReference type="PROSITE" id="PS00981">
    <property type="entry name" value="G_PROTEIN_RECEP_F3_3"/>
    <property type="match status" value="1"/>
</dbReference>
<dbReference type="GO" id="GO:0030425">
    <property type="term" value="C:dendrite"/>
    <property type="evidence" value="ECO:0007669"/>
    <property type="project" value="UniProtKB-SubCell"/>
</dbReference>
<dbReference type="FunFam" id="3.40.50.2300:FF:000029">
    <property type="entry name" value="Metabotropic glutamate receptor 3"/>
    <property type="match status" value="1"/>
</dbReference>
<evidence type="ECO:0000256" key="2">
    <source>
        <dbReference type="ARBA" id="ARBA00004651"/>
    </source>
</evidence>
<dbReference type="PRINTS" id="PR00248">
    <property type="entry name" value="GPCRMGR"/>
</dbReference>
<keyword evidence="14" id="KW-0675">Receptor</keyword>
<evidence type="ECO:0000256" key="18">
    <source>
        <dbReference type="ARBA" id="ARBA00025645"/>
    </source>
</evidence>
<evidence type="ECO:0000256" key="15">
    <source>
        <dbReference type="ARBA" id="ARBA00023180"/>
    </source>
</evidence>
<dbReference type="Pfam" id="PF07562">
    <property type="entry name" value="NCD3G"/>
    <property type="match status" value="1"/>
</dbReference>
<keyword evidence="17" id="KW-0966">Cell projection</keyword>
<reference evidence="24" key="4">
    <citation type="submission" date="2025-09" db="UniProtKB">
        <authorList>
            <consortium name="Ensembl"/>
        </authorList>
    </citation>
    <scope>IDENTIFICATION</scope>
</reference>
<evidence type="ECO:0000256" key="9">
    <source>
        <dbReference type="ARBA" id="ARBA00022989"/>
    </source>
</evidence>
<feature type="domain" description="G-protein coupled receptors family 3 profile" evidence="23">
    <location>
        <begin position="585"/>
        <end position="848"/>
    </location>
</feature>
<dbReference type="InterPro" id="IPR017978">
    <property type="entry name" value="GPCR_3_C"/>
</dbReference>
<dbReference type="Proteomes" id="UP000265140">
    <property type="component" value="Chromosome 17"/>
</dbReference>
<dbReference type="InParanoid" id="A0A3P9ABP4"/>
<dbReference type="Gene3D" id="3.40.50.2300">
    <property type="match status" value="2"/>
</dbReference>
<keyword evidence="16" id="KW-0807">Transducer</keyword>
<dbReference type="InterPro" id="IPR001234">
    <property type="entry name" value="GPCR_3_mGluR3"/>
</dbReference>
<dbReference type="InterPro" id="IPR000162">
    <property type="entry name" value="GPCR_3_mtglu_rcpt"/>
</dbReference>
<dbReference type="Pfam" id="PF01094">
    <property type="entry name" value="ANF_receptor"/>
    <property type="match status" value="1"/>
</dbReference>
<dbReference type="OMA" id="HEKGNPT"/>
<evidence type="ECO:0000256" key="22">
    <source>
        <dbReference type="SAM" id="Phobius"/>
    </source>
</evidence>
<evidence type="ECO:0000256" key="10">
    <source>
        <dbReference type="ARBA" id="ARBA00023018"/>
    </source>
</evidence>
<dbReference type="PRINTS" id="PR00593">
    <property type="entry name" value="MTABOTROPICR"/>
</dbReference>
<comment type="subunit">
    <text evidence="4">Interacts with TAMALIN.</text>
</comment>
<evidence type="ECO:0000256" key="14">
    <source>
        <dbReference type="ARBA" id="ARBA00023170"/>
    </source>
</evidence>
<feature type="transmembrane region" description="Helical" evidence="22">
    <location>
        <begin position="746"/>
        <end position="765"/>
    </location>
</feature>
<evidence type="ECO:0000256" key="20">
    <source>
        <dbReference type="ARBA" id="ARBA00057394"/>
    </source>
</evidence>
<dbReference type="Pfam" id="PF00003">
    <property type="entry name" value="7tm_3"/>
    <property type="match status" value="1"/>
</dbReference>
<name>A0A3P9ABP4_ESOLU</name>
<evidence type="ECO:0000256" key="5">
    <source>
        <dbReference type="ARBA" id="ARBA00020281"/>
    </source>
</evidence>
<reference evidence="24" key="3">
    <citation type="submission" date="2025-08" db="UniProtKB">
        <authorList>
            <consortium name="Ensembl"/>
        </authorList>
    </citation>
    <scope>IDENTIFICATION</scope>
</reference>
<accession>A0A3P9ABP4</accession>
<keyword evidence="11" id="KW-0297">G-protein coupled receptor</keyword>
<dbReference type="InterPro" id="IPR001828">
    <property type="entry name" value="ANF_lig-bd_rcpt"/>
</dbReference>
<dbReference type="GO" id="GO:0045202">
    <property type="term" value="C:synapse"/>
    <property type="evidence" value="ECO:0007669"/>
    <property type="project" value="UniProtKB-SubCell"/>
</dbReference>
<keyword evidence="25" id="KW-1185">Reference proteome</keyword>
<evidence type="ECO:0000256" key="11">
    <source>
        <dbReference type="ARBA" id="ARBA00023040"/>
    </source>
</evidence>
<evidence type="ECO:0000313" key="25">
    <source>
        <dbReference type="Proteomes" id="UP000265140"/>
    </source>
</evidence>
<comment type="similarity">
    <text evidence="3">Belongs to the G-protein coupled receptor 3 family.</text>
</comment>
<dbReference type="PROSITE" id="PS50259">
    <property type="entry name" value="G_PROTEIN_RECEP_F3_4"/>
    <property type="match status" value="1"/>
</dbReference>
<dbReference type="Ensembl" id="ENSELUT00000040594.3">
    <property type="protein sequence ID" value="ENSELUP00000038157.2"/>
    <property type="gene ID" value="ENSELUG00000017951.3"/>
</dbReference>
<reference evidence="25" key="1">
    <citation type="journal article" date="2014" name="PLoS ONE">
        <title>The genome and linkage map of the northern pike (Esox lucius): conserved synteny revealed between the salmonid sister group and the Neoteleostei.</title>
        <authorList>
            <person name="Rondeau E.B."/>
            <person name="Minkley D.R."/>
            <person name="Leong J.S."/>
            <person name="Messmer A.M."/>
            <person name="Jantzen J.R."/>
            <person name="von Schalburg K.R."/>
            <person name="Lemon C."/>
            <person name="Bird N.H."/>
            <person name="Koop B.F."/>
        </authorList>
    </citation>
    <scope>NUCLEOTIDE SEQUENCE</scope>
</reference>
<sequence length="886" mass="98841">MSPCRSPGLGLHPTPRPLHLYLLGVCLSLLGPPCLPMSAFSMDTKREITVDGDLIIGGLFPVHQKGEGVEDCGKINSQRGIQRLEAMLLALDEINRDDRLLPGMRLGAHILDTCSKDTYALEQSLEFVRASLTKVDDSEYTCPDGSYAIHDDVPLAISGVIGGSYSDVSIQVANLLRLFQIPQISYASTSAKLSDKSRYDYFARTVPPDFYQAKAMAEILRYFNWTYVSTVASEGDYGETGIDAFQQEARARQICIATSAKVSRSMSRWSYDAVIRSLEQKSNAKVVILFTRSEDARELLVAANRMNVSFTWVASDGWGAQESVVRGSETVADGAFTIELASYPIPQFAEYFTGLNPHNNTRNPWFREFWENRFQCSLHDLACGKHSLRDGLFEQESKIMFVVNAVYAMAHALHNMRQALCPNSTTKVCDALKPGNGRRFYREYILKAKFDAPFRPADTENIVRFDAFGDSLGRYNIFHYHKEDERYVYRKVGYWAQNLTLNTSQIPWEGQAPPTSQCSDPCRKNEVKSMQPGDVCCWICIPCQPYQYLMDEFTCADCKFGEWPLANLTGCFDLPEEYIRWEDAWAIGPVTISCLGMMCTLFIIGLFLKHNDTPVVKASGRELSYILLLGVLMCYSMTFIYIAKPSMAVCTLRRLGLGTSFAVCYSALLTKTNRIARIFSGVKDGAQRPRFISPASQVAICGGLISCQLIVVVVWLLVETPGVRKEVSPERRDVVTLKCNSKDSSMLMSLTYNCVLIILCTVYAFKTRKCPENFNEAKFIGFTMYNHLHHLGWPSSQYSMSRPVQTTTMCISVSLSGSVVLGCLFAPKTHIILFQPQKNITSLRVATTRFSVTTGPGSSFSQASASNIVPTVCNGREVVDSTTSSL</sequence>
<dbReference type="FunFam" id="2.10.50.30:FF:000001">
    <property type="entry name" value="metabotropic glutamate receptor 1"/>
    <property type="match status" value="1"/>
</dbReference>
<dbReference type="InterPro" id="IPR000337">
    <property type="entry name" value="GPCR_3"/>
</dbReference>
<evidence type="ECO:0000259" key="23">
    <source>
        <dbReference type="PROSITE" id="PS50259"/>
    </source>
</evidence>
<evidence type="ECO:0000256" key="1">
    <source>
        <dbReference type="ARBA" id="ARBA00004279"/>
    </source>
</evidence>
<dbReference type="PANTHER" id="PTHR24060">
    <property type="entry name" value="METABOTROPIC GLUTAMATE RECEPTOR"/>
    <property type="match status" value="1"/>
</dbReference>
<evidence type="ECO:0000256" key="3">
    <source>
        <dbReference type="ARBA" id="ARBA00007242"/>
    </source>
</evidence>
<feature type="transmembrane region" description="Helical" evidence="22">
    <location>
        <begin position="698"/>
        <end position="718"/>
    </location>
</feature>
<comment type="subcellular location">
    <subcellularLocation>
        <location evidence="2">Cell membrane</location>
        <topology evidence="2">Multi-pass membrane protein</topology>
    </subcellularLocation>
    <subcellularLocation>
        <location evidence="1">Cell projection</location>
        <location evidence="1">Dendrite</location>
    </subcellularLocation>
    <subcellularLocation>
        <location evidence="19">Synapse</location>
    </subcellularLocation>
</comment>
<dbReference type="InterPro" id="IPR038550">
    <property type="entry name" value="GPCR_3_9-Cys_sf"/>
</dbReference>
<evidence type="ECO:0000256" key="12">
    <source>
        <dbReference type="ARBA" id="ARBA00023136"/>
    </source>
</evidence>
<comment type="function">
    <text evidence="18">G-protein coupled receptor for glutamate. Ligand binding causes a conformation change that triggers signaling via guanine nucleotide-binding proteins (G proteins) and modulates the activity of down-stream effectors. Signaling inhibits adenylate cyclase activity.</text>
</comment>
<feature type="transmembrane region" description="Helical" evidence="22">
    <location>
        <begin position="623"/>
        <end position="643"/>
    </location>
</feature>
<dbReference type="InterPro" id="IPR017979">
    <property type="entry name" value="GPCR_3_CS"/>
</dbReference>
<keyword evidence="10" id="KW-0770">Synapse</keyword>
<keyword evidence="15" id="KW-0325">Glycoprotein</keyword>
<dbReference type="InterPro" id="IPR050726">
    <property type="entry name" value="mGluR"/>
</dbReference>
<keyword evidence="12 22" id="KW-0472">Membrane</keyword>
<dbReference type="GO" id="GO:0004930">
    <property type="term" value="F:G protein-coupled receptor activity"/>
    <property type="evidence" value="ECO:0007669"/>
    <property type="project" value="UniProtKB-KW"/>
</dbReference>
<organism evidence="24 25">
    <name type="scientific">Esox lucius</name>
    <name type="common">Northern pike</name>
    <dbReference type="NCBI Taxonomy" id="8010"/>
    <lineage>
        <taxon>Eukaryota</taxon>
        <taxon>Metazoa</taxon>
        <taxon>Chordata</taxon>
        <taxon>Craniata</taxon>
        <taxon>Vertebrata</taxon>
        <taxon>Euteleostomi</taxon>
        <taxon>Actinopterygii</taxon>
        <taxon>Neopterygii</taxon>
        <taxon>Teleostei</taxon>
        <taxon>Protacanthopterygii</taxon>
        <taxon>Esociformes</taxon>
        <taxon>Esocidae</taxon>
        <taxon>Esox</taxon>
    </lineage>
</organism>
<keyword evidence="8" id="KW-0732">Signal</keyword>
<evidence type="ECO:0000256" key="16">
    <source>
        <dbReference type="ARBA" id="ARBA00023224"/>
    </source>
</evidence>
<evidence type="ECO:0000256" key="6">
    <source>
        <dbReference type="ARBA" id="ARBA00022475"/>
    </source>
</evidence>
<protein>
    <recommendedName>
        <fullName evidence="21">Metabotropic glutamate receptor 2</fullName>
    </recommendedName>
    <alternativeName>
        <fullName evidence="5">Metabotropic glutamate receptor 3</fullName>
    </alternativeName>
</protein>
<dbReference type="AlphaFoldDB" id="A0A3P9ABP4"/>
<dbReference type="Bgee" id="ENSELUG00000017951">
    <property type="expression patterns" value="Expressed in brain and 3 other cell types or tissues"/>
</dbReference>
<proteinExistence type="inferred from homology"/>
<keyword evidence="7 22" id="KW-0812">Transmembrane</keyword>
<dbReference type="FunFam" id="3.40.50.2300:FF:001113">
    <property type="match status" value="1"/>
</dbReference>
<dbReference type="GO" id="GO:0008066">
    <property type="term" value="F:glutamate receptor activity"/>
    <property type="evidence" value="ECO:0007669"/>
    <property type="project" value="UniProtKB-ARBA"/>
</dbReference>
<evidence type="ECO:0000256" key="7">
    <source>
        <dbReference type="ARBA" id="ARBA00022692"/>
    </source>
</evidence>
<dbReference type="GO" id="GO:0005886">
    <property type="term" value="C:plasma membrane"/>
    <property type="evidence" value="ECO:0007669"/>
    <property type="project" value="UniProtKB-SubCell"/>
</dbReference>
<dbReference type="PROSITE" id="PS00980">
    <property type="entry name" value="G_PROTEIN_RECEP_F3_2"/>
    <property type="match status" value="1"/>
</dbReference>
<dbReference type="InterPro" id="IPR011500">
    <property type="entry name" value="GPCR_3_9-Cys_dom"/>
</dbReference>
<dbReference type="GeneTree" id="ENSGT01030000234595"/>
<comment type="function">
    <text evidence="20">Dimeric G protein-coupled receptor which is activated by the excitatory neurotransmitter L-glutamate. Plays critical roles in modulating synaptic transmission and neuronal excitability. Upon activation by glutamate, inhibits presynaptic calcium channels, reducing further glutamate release and dampening excitatory signaling. Mechanistically, ligand binding causes a conformation change that triggers signaling via guanine nucleotide-binding proteins (G proteins) and modulates the activity of down-stream effectors, such as adenylate cyclase. May mediate suppression of neurotransmission or may be involved in synaptogenesis or synaptic stabilization.</text>
</comment>
<dbReference type="SUPFAM" id="SSF53822">
    <property type="entry name" value="Periplasmic binding protein-like I"/>
    <property type="match status" value="1"/>
</dbReference>
<keyword evidence="9 22" id="KW-1133">Transmembrane helix</keyword>
<evidence type="ECO:0000313" key="24">
    <source>
        <dbReference type="Ensembl" id="ENSELUP00000038157.2"/>
    </source>
</evidence>
<evidence type="ECO:0000256" key="19">
    <source>
        <dbReference type="ARBA" id="ARBA00034103"/>
    </source>
</evidence>
<reference evidence="24" key="2">
    <citation type="submission" date="2020-02" db="EMBL/GenBank/DDBJ databases">
        <title>Esox lucius (northern pike) genome, fEsoLuc1, primary haplotype.</title>
        <authorList>
            <person name="Myers G."/>
            <person name="Karagic N."/>
            <person name="Meyer A."/>
            <person name="Pippel M."/>
            <person name="Reichard M."/>
            <person name="Winkler S."/>
            <person name="Tracey A."/>
            <person name="Sims Y."/>
            <person name="Howe K."/>
            <person name="Rhie A."/>
            <person name="Formenti G."/>
            <person name="Durbin R."/>
            <person name="Fedrigo O."/>
            <person name="Jarvis E.D."/>
        </authorList>
    </citation>
    <scope>NUCLEOTIDE SEQUENCE [LARGE SCALE GENOMIC DNA]</scope>
</reference>
<dbReference type="Gene3D" id="2.10.50.30">
    <property type="entry name" value="GPCR, family 3, nine cysteines domain"/>
    <property type="match status" value="1"/>
</dbReference>
<evidence type="ECO:0000256" key="8">
    <source>
        <dbReference type="ARBA" id="ARBA00022729"/>
    </source>
</evidence>
<dbReference type="GO" id="GO:0007216">
    <property type="term" value="P:G protein-coupled glutamate receptor signaling pathway"/>
    <property type="evidence" value="ECO:0007669"/>
    <property type="project" value="UniProtKB-ARBA"/>
</dbReference>
<feature type="transmembrane region" description="Helical" evidence="22">
    <location>
        <begin position="584"/>
        <end position="608"/>
    </location>
</feature>
<keyword evidence="6" id="KW-1003">Cell membrane</keyword>
<dbReference type="STRING" id="8010.ENSELUP00000038157"/>
<evidence type="ECO:0000256" key="13">
    <source>
        <dbReference type="ARBA" id="ARBA00023157"/>
    </source>
</evidence>
<evidence type="ECO:0000256" key="21">
    <source>
        <dbReference type="ARBA" id="ARBA00070135"/>
    </source>
</evidence>
<evidence type="ECO:0000256" key="4">
    <source>
        <dbReference type="ARBA" id="ARBA00011150"/>
    </source>
</evidence>
<dbReference type="PROSITE" id="PS00979">
    <property type="entry name" value="G_PROTEIN_RECEP_F3_1"/>
    <property type="match status" value="1"/>
</dbReference>